<proteinExistence type="predicted"/>
<feature type="region of interest" description="Disordered" evidence="1">
    <location>
        <begin position="1"/>
        <end position="20"/>
    </location>
</feature>
<sequence length="38" mass="4195">MLADQATERPSNGWRPVAAGLRTGHEIGHTLVTQTRYC</sequence>
<reference evidence="2 3" key="2">
    <citation type="submission" date="2007-05" db="EMBL/GenBank/DDBJ databases">
        <title>Draft genome sequence of Bifidobacterium adolescentis (L2-32).</title>
        <authorList>
            <person name="Sudarsanam P."/>
            <person name="Ley R."/>
            <person name="Guruge J."/>
            <person name="Turnbaugh P.J."/>
            <person name="Mahowald M."/>
            <person name="Liep D."/>
            <person name="Gordon J."/>
        </authorList>
    </citation>
    <scope>NUCLEOTIDE SEQUENCE [LARGE SCALE GENOMIC DNA]</scope>
    <source>
        <strain evidence="2 3">L2-32</strain>
    </source>
</reference>
<protein>
    <submittedName>
        <fullName evidence="2">Uncharacterized protein</fullName>
    </submittedName>
</protein>
<name>A7A769_BIFAD</name>
<gene>
    <name evidence="2" type="ORF">BIFADO_01705</name>
</gene>
<dbReference type="Proteomes" id="UP000003773">
    <property type="component" value="Unassembled WGS sequence"/>
</dbReference>
<dbReference type="AlphaFoldDB" id="A7A769"/>
<accession>A7A769</accession>
<evidence type="ECO:0000256" key="1">
    <source>
        <dbReference type="SAM" id="MobiDB-lite"/>
    </source>
</evidence>
<comment type="caution">
    <text evidence="2">The sequence shown here is derived from an EMBL/GenBank/DDBJ whole genome shotgun (WGS) entry which is preliminary data.</text>
</comment>
<dbReference type="HOGENOM" id="CLU_3325058_0_0_11"/>
<reference evidence="2 3" key="1">
    <citation type="submission" date="2007-04" db="EMBL/GenBank/DDBJ databases">
        <authorList>
            <person name="Fulton L."/>
            <person name="Clifton S."/>
            <person name="Fulton B."/>
            <person name="Xu J."/>
            <person name="Minx P."/>
            <person name="Pepin K.H."/>
            <person name="Johnson M."/>
            <person name="Thiruvilangam P."/>
            <person name="Bhonagiri V."/>
            <person name="Nash W.E."/>
            <person name="Mardis E.R."/>
            <person name="Wilson R.K."/>
        </authorList>
    </citation>
    <scope>NUCLEOTIDE SEQUENCE [LARGE SCALE GENOMIC DNA]</scope>
    <source>
        <strain evidence="2 3">L2-32</strain>
    </source>
</reference>
<dbReference type="EMBL" id="AAXD02000052">
    <property type="protein sequence ID" value="EDN82652.1"/>
    <property type="molecule type" value="Genomic_DNA"/>
</dbReference>
<evidence type="ECO:0000313" key="3">
    <source>
        <dbReference type="Proteomes" id="UP000003773"/>
    </source>
</evidence>
<evidence type="ECO:0000313" key="2">
    <source>
        <dbReference type="EMBL" id="EDN82652.1"/>
    </source>
</evidence>
<organism evidence="2 3">
    <name type="scientific">Bifidobacterium adolescentis L2-32</name>
    <dbReference type="NCBI Taxonomy" id="411481"/>
    <lineage>
        <taxon>Bacteria</taxon>
        <taxon>Bacillati</taxon>
        <taxon>Actinomycetota</taxon>
        <taxon>Actinomycetes</taxon>
        <taxon>Bifidobacteriales</taxon>
        <taxon>Bifidobacteriaceae</taxon>
        <taxon>Bifidobacterium</taxon>
    </lineage>
</organism>